<keyword evidence="4" id="KW-1003">Cell membrane</keyword>
<evidence type="ECO:0000256" key="6">
    <source>
        <dbReference type="ARBA" id="ARBA00022847"/>
    </source>
</evidence>
<dbReference type="EMBL" id="OY726395">
    <property type="protein sequence ID" value="CAJ1583201.1"/>
    <property type="molecule type" value="Genomic_DNA"/>
</dbReference>
<keyword evidence="11" id="KW-0739">Sodium transport</keyword>
<feature type="transmembrane region" description="Helical" evidence="15">
    <location>
        <begin position="420"/>
        <end position="439"/>
    </location>
</feature>
<keyword evidence="3" id="KW-0813">Transport</keyword>
<evidence type="ECO:0000313" key="17">
    <source>
        <dbReference type="Proteomes" id="UP001190466"/>
    </source>
</evidence>
<feature type="transmembrane region" description="Helical" evidence="15">
    <location>
        <begin position="366"/>
        <end position="386"/>
    </location>
</feature>
<sequence length="564" mass="59768">MVRFSIPLVVLLLVLFYGGTFLISVRIGKKRENADGYMTAGNNLGFGISAASMTATWIWAASMYASATSGYTYGISGPIHYGLWGALMILFIYPFGRRIRAVAPRAHTLAEVMFARHGRSSQLMLAGSNVVGSVISLMSNFLAGGVLIALLSPLNFIQGVFTVALGVLLYSLWSGFRASVLTDFVQVVAMLGAVVIIVPVIFFAAGFPAAFELGAANLTDQQANFFSSEAFLNQGAPYIAAVLAYAIGNQTIAQRLFAVNERLIKPTFITATIGYGATVIGIGMLGVLALYLGIEPLDGDVNNIIPQMAATYLPTILLVLFFIMVIGALSSTADSDLAALSSIAMADVYGQNIAGKNDANPRTMLLVGRLTMVIATALAISFASLQLSILDLLVFVGALWGALVFPVIASFYWKKVTNRAFTTSVLVALACFLPVRFGWIPVDGAMGYLVDVLNVVGIGVVLGLMVFGFFGLRPAVTVGVAAMVASAPFVIGFLHDYATLSGSLVAYAVSAIVCFGMSVRSEENFDFAVIKQRTGDFDTEAAERRIDDDPESAVPAAVGRGERG</sequence>
<dbReference type="Proteomes" id="UP001190466">
    <property type="component" value="Chromosome"/>
</dbReference>
<dbReference type="CDD" id="cd11476">
    <property type="entry name" value="SLC5sbd_DUR3"/>
    <property type="match status" value="1"/>
</dbReference>
<feature type="transmembrane region" description="Helical" evidence="15">
    <location>
        <begin position="304"/>
        <end position="329"/>
    </location>
</feature>
<comment type="catalytic activity">
    <reaction evidence="12">
        <text>L-proline(in) + Na(+)(in) = L-proline(out) + Na(+)(out)</text>
        <dbReference type="Rhea" id="RHEA:28967"/>
        <dbReference type="ChEBI" id="CHEBI:29101"/>
        <dbReference type="ChEBI" id="CHEBI:60039"/>
    </reaction>
</comment>
<evidence type="ECO:0000256" key="1">
    <source>
        <dbReference type="ARBA" id="ARBA00004651"/>
    </source>
</evidence>
<dbReference type="PANTHER" id="PTHR48086:SF3">
    <property type="entry name" value="SODIUM_PROLINE SYMPORTER"/>
    <property type="match status" value="1"/>
</dbReference>
<dbReference type="InterPro" id="IPR050277">
    <property type="entry name" value="Sodium:Solute_Symporter"/>
</dbReference>
<feature type="transmembrane region" description="Helical" evidence="15">
    <location>
        <begin position="46"/>
        <end position="67"/>
    </location>
</feature>
<dbReference type="PANTHER" id="PTHR48086">
    <property type="entry name" value="SODIUM/PROLINE SYMPORTER-RELATED"/>
    <property type="match status" value="1"/>
</dbReference>
<keyword evidence="17" id="KW-1185">Reference proteome</keyword>
<feature type="transmembrane region" description="Helical" evidence="15">
    <location>
        <begin position="500"/>
        <end position="519"/>
    </location>
</feature>
<evidence type="ECO:0000256" key="14">
    <source>
        <dbReference type="SAM" id="MobiDB-lite"/>
    </source>
</evidence>
<dbReference type="InterPro" id="IPR001734">
    <property type="entry name" value="Na/solute_symporter"/>
</dbReference>
<evidence type="ECO:0000256" key="2">
    <source>
        <dbReference type="ARBA" id="ARBA00006434"/>
    </source>
</evidence>
<evidence type="ECO:0000256" key="4">
    <source>
        <dbReference type="ARBA" id="ARBA00022475"/>
    </source>
</evidence>
<evidence type="ECO:0000256" key="3">
    <source>
        <dbReference type="ARBA" id="ARBA00022448"/>
    </source>
</evidence>
<reference evidence="16 17" key="1">
    <citation type="submission" date="2023-08" db="EMBL/GenBank/DDBJ databases">
        <authorList>
            <person name="Folkvardsen B D."/>
            <person name="Norman A."/>
        </authorList>
    </citation>
    <scope>NUCLEOTIDE SEQUENCE [LARGE SCALE GENOMIC DNA]</scope>
    <source>
        <strain evidence="16 17">Mu0050</strain>
    </source>
</reference>
<evidence type="ECO:0000256" key="7">
    <source>
        <dbReference type="ARBA" id="ARBA00022989"/>
    </source>
</evidence>
<feature type="transmembrane region" description="Helical" evidence="15">
    <location>
        <begin position="268"/>
        <end position="292"/>
    </location>
</feature>
<keyword evidence="6" id="KW-0769">Symport</keyword>
<evidence type="ECO:0000256" key="13">
    <source>
        <dbReference type="RuleBase" id="RU362091"/>
    </source>
</evidence>
<feature type="transmembrane region" description="Helical" evidence="15">
    <location>
        <begin position="475"/>
        <end position="494"/>
    </location>
</feature>
<keyword evidence="5 15" id="KW-0812">Transmembrane</keyword>
<proteinExistence type="inferred from homology"/>
<evidence type="ECO:0000256" key="15">
    <source>
        <dbReference type="SAM" id="Phobius"/>
    </source>
</evidence>
<keyword evidence="7 15" id="KW-1133">Transmembrane helix</keyword>
<feature type="transmembrane region" description="Helical" evidence="15">
    <location>
        <begin position="231"/>
        <end position="248"/>
    </location>
</feature>
<feature type="transmembrane region" description="Helical" evidence="15">
    <location>
        <begin position="6"/>
        <end position="25"/>
    </location>
</feature>
<keyword evidence="8" id="KW-0915">Sodium</keyword>
<feature type="transmembrane region" description="Helical" evidence="15">
    <location>
        <begin position="156"/>
        <end position="176"/>
    </location>
</feature>
<dbReference type="RefSeq" id="WP_316517245.1">
    <property type="nucleotide sequence ID" value="NZ_OY726395.1"/>
</dbReference>
<dbReference type="Gene3D" id="1.20.1730.10">
    <property type="entry name" value="Sodium/glucose cotransporter"/>
    <property type="match status" value="1"/>
</dbReference>
<evidence type="ECO:0000256" key="8">
    <source>
        <dbReference type="ARBA" id="ARBA00023053"/>
    </source>
</evidence>
<evidence type="ECO:0000256" key="9">
    <source>
        <dbReference type="ARBA" id="ARBA00023065"/>
    </source>
</evidence>
<feature type="transmembrane region" description="Helical" evidence="15">
    <location>
        <begin position="392"/>
        <end position="413"/>
    </location>
</feature>
<gene>
    <name evidence="16" type="ORF">MU0050_002487</name>
</gene>
<keyword evidence="10 15" id="KW-0472">Membrane</keyword>
<feature type="region of interest" description="Disordered" evidence="14">
    <location>
        <begin position="540"/>
        <end position="564"/>
    </location>
</feature>
<dbReference type="InterPro" id="IPR038377">
    <property type="entry name" value="Na/Glc_symporter_sf"/>
</dbReference>
<name>A0ABM9MEE3_9MYCO</name>
<keyword evidence="9" id="KW-0406">Ion transport</keyword>
<dbReference type="PROSITE" id="PS50283">
    <property type="entry name" value="NA_SOLUT_SYMP_3"/>
    <property type="match status" value="1"/>
</dbReference>
<evidence type="ECO:0000256" key="10">
    <source>
        <dbReference type="ARBA" id="ARBA00023136"/>
    </source>
</evidence>
<protein>
    <submittedName>
        <fullName evidence="16">Sodium:solute symporter family protein</fullName>
    </submittedName>
</protein>
<feature type="transmembrane region" description="Helical" evidence="15">
    <location>
        <begin position="188"/>
        <end position="211"/>
    </location>
</feature>
<comment type="similarity">
    <text evidence="2 13">Belongs to the sodium:solute symporter (SSF) (TC 2.A.21) family.</text>
</comment>
<organism evidence="16 17">
    <name type="scientific">[Mycobacterium] wendilense</name>
    <dbReference type="NCBI Taxonomy" id="3064284"/>
    <lineage>
        <taxon>Bacteria</taxon>
        <taxon>Bacillati</taxon>
        <taxon>Actinomycetota</taxon>
        <taxon>Actinomycetes</taxon>
        <taxon>Mycobacteriales</taxon>
        <taxon>Mycobacteriaceae</taxon>
        <taxon>Mycolicibacter</taxon>
    </lineage>
</organism>
<evidence type="ECO:0000256" key="12">
    <source>
        <dbReference type="ARBA" id="ARBA00033708"/>
    </source>
</evidence>
<feature type="transmembrane region" description="Helical" evidence="15">
    <location>
        <begin position="445"/>
        <end position="468"/>
    </location>
</feature>
<comment type="subcellular location">
    <subcellularLocation>
        <location evidence="1">Cell membrane</location>
        <topology evidence="1">Multi-pass membrane protein</topology>
    </subcellularLocation>
</comment>
<evidence type="ECO:0000256" key="11">
    <source>
        <dbReference type="ARBA" id="ARBA00023201"/>
    </source>
</evidence>
<feature type="transmembrane region" description="Helical" evidence="15">
    <location>
        <begin position="123"/>
        <end position="150"/>
    </location>
</feature>
<evidence type="ECO:0000313" key="16">
    <source>
        <dbReference type="EMBL" id="CAJ1583201.1"/>
    </source>
</evidence>
<evidence type="ECO:0000256" key="5">
    <source>
        <dbReference type="ARBA" id="ARBA00022692"/>
    </source>
</evidence>
<feature type="transmembrane region" description="Helical" evidence="15">
    <location>
        <begin position="79"/>
        <end position="96"/>
    </location>
</feature>
<dbReference type="Pfam" id="PF00474">
    <property type="entry name" value="SSF"/>
    <property type="match status" value="1"/>
</dbReference>
<accession>A0ABM9MEE3</accession>